<keyword evidence="7" id="KW-1185">Reference proteome</keyword>
<evidence type="ECO:0000256" key="3">
    <source>
        <dbReference type="ARBA" id="ARBA00023274"/>
    </source>
</evidence>
<dbReference type="GO" id="GO:0005840">
    <property type="term" value="C:ribosome"/>
    <property type="evidence" value="ECO:0007669"/>
    <property type="project" value="UniProtKB-KW"/>
</dbReference>
<dbReference type="Proteomes" id="UP000078046">
    <property type="component" value="Unassembled WGS sequence"/>
</dbReference>
<dbReference type="EMBL" id="LWCA01000882">
    <property type="protein sequence ID" value="OAF66605.1"/>
    <property type="molecule type" value="Genomic_DNA"/>
</dbReference>
<dbReference type="OrthoDB" id="10260596at2759"/>
<proteinExistence type="inferred from homology"/>
<protein>
    <recommendedName>
        <fullName evidence="4">40S ribosomal protein S6</fullName>
    </recommendedName>
</protein>
<reference evidence="6 7" key="1">
    <citation type="submission" date="2016-04" db="EMBL/GenBank/DDBJ databases">
        <title>The genome of Intoshia linei affirms orthonectids as highly simplified spiralians.</title>
        <authorList>
            <person name="Mikhailov K.V."/>
            <person name="Slusarev G.S."/>
            <person name="Nikitin M.A."/>
            <person name="Logacheva M.D."/>
            <person name="Penin A."/>
            <person name="Aleoshin V."/>
            <person name="Panchin Y.V."/>
        </authorList>
    </citation>
    <scope>NUCLEOTIDE SEQUENCE [LARGE SCALE GENOMIC DNA]</scope>
    <source>
        <strain evidence="6">Intl2013</strain>
        <tissue evidence="6">Whole animal</tissue>
    </source>
</reference>
<accession>A0A177AX93</accession>
<evidence type="ECO:0000313" key="6">
    <source>
        <dbReference type="EMBL" id="OAF66605.1"/>
    </source>
</evidence>
<evidence type="ECO:0000313" key="7">
    <source>
        <dbReference type="Proteomes" id="UP000078046"/>
    </source>
</evidence>
<gene>
    <name evidence="6" type="ORF">A3Q56_05659</name>
</gene>
<name>A0A177AX93_9BILA</name>
<dbReference type="SMART" id="SM01405">
    <property type="entry name" value="Ribosomal_S6e"/>
    <property type="match status" value="1"/>
</dbReference>
<evidence type="ECO:0000256" key="4">
    <source>
        <dbReference type="PIRNR" id="PIRNR002129"/>
    </source>
</evidence>
<dbReference type="Pfam" id="PF01092">
    <property type="entry name" value="Ribosomal_S6e"/>
    <property type="match status" value="1"/>
</dbReference>
<dbReference type="PIRSF" id="PIRSF002129">
    <property type="entry name" value="Ribosom_S6_euk"/>
    <property type="match status" value="1"/>
</dbReference>
<organism evidence="6 7">
    <name type="scientific">Intoshia linei</name>
    <dbReference type="NCBI Taxonomy" id="1819745"/>
    <lineage>
        <taxon>Eukaryota</taxon>
        <taxon>Metazoa</taxon>
        <taxon>Spiralia</taxon>
        <taxon>Lophotrochozoa</taxon>
        <taxon>Mesozoa</taxon>
        <taxon>Orthonectida</taxon>
        <taxon>Rhopaluridae</taxon>
        <taxon>Intoshia</taxon>
    </lineage>
</organism>
<dbReference type="InterPro" id="IPR018282">
    <property type="entry name" value="Ribosomal_eS6_CS"/>
</dbReference>
<sequence>MLINVANPDTACQKKFNLESEVKLKNLYNKMIMSEVKGEELFDEWNGYILRITGGTDKQGFPMMKGVMTPDRVRLLLTSNHSCYNPRKKGERRRKSIRGCIIDTQIGTLNLIILKKGDGEIEGLTTTSIPRKYGPKRANKIRKLFNLSKTDDVTKYVIHRRLPAKTGFYIWFCIIIFCKDADGKVRKQLSKAPKIQRLITPVVLQRKRHRLSMKKKRAVRSKAIKDAYTKNFANYKKKLAADKLSERKRKASSRRKSASVSVAN</sequence>
<feature type="compositionally biased region" description="Basic residues" evidence="5">
    <location>
        <begin position="246"/>
        <end position="257"/>
    </location>
</feature>
<dbReference type="GO" id="GO:1990904">
    <property type="term" value="C:ribonucleoprotein complex"/>
    <property type="evidence" value="ECO:0007669"/>
    <property type="project" value="UniProtKB-KW"/>
</dbReference>
<comment type="similarity">
    <text evidence="1 4">Belongs to the eukaryotic ribosomal protein eS6 family.</text>
</comment>
<evidence type="ECO:0000256" key="1">
    <source>
        <dbReference type="ARBA" id="ARBA00009312"/>
    </source>
</evidence>
<evidence type="ECO:0000256" key="2">
    <source>
        <dbReference type="ARBA" id="ARBA00022980"/>
    </source>
</evidence>
<keyword evidence="3 4" id="KW-0687">Ribonucleoprotein</keyword>
<dbReference type="PANTHER" id="PTHR11502">
    <property type="entry name" value="40S RIBOSOMAL PROTEIN S6"/>
    <property type="match status" value="1"/>
</dbReference>
<comment type="caution">
    <text evidence="6">The sequence shown here is derived from an EMBL/GenBank/DDBJ whole genome shotgun (WGS) entry which is preliminary data.</text>
</comment>
<dbReference type="Gene3D" id="1.20.5.2650">
    <property type="match status" value="1"/>
</dbReference>
<dbReference type="GO" id="GO:0006412">
    <property type="term" value="P:translation"/>
    <property type="evidence" value="ECO:0007669"/>
    <property type="project" value="InterPro"/>
</dbReference>
<dbReference type="InterPro" id="IPR014401">
    <property type="entry name" value="Ribosomal_eS6-like"/>
</dbReference>
<keyword evidence="2 4" id="KW-0689">Ribosomal protein</keyword>
<dbReference type="AlphaFoldDB" id="A0A177AX93"/>
<evidence type="ECO:0000256" key="5">
    <source>
        <dbReference type="SAM" id="MobiDB-lite"/>
    </source>
</evidence>
<feature type="region of interest" description="Disordered" evidence="5">
    <location>
        <begin position="243"/>
        <end position="264"/>
    </location>
</feature>
<dbReference type="GO" id="GO:0003735">
    <property type="term" value="F:structural constituent of ribosome"/>
    <property type="evidence" value="ECO:0007669"/>
    <property type="project" value="InterPro"/>
</dbReference>
<dbReference type="PROSITE" id="PS00578">
    <property type="entry name" value="RIBOSOMAL_S6E"/>
    <property type="match status" value="1"/>
</dbReference>
<dbReference type="InterPro" id="IPR001377">
    <property type="entry name" value="Ribosomal_eS6"/>
</dbReference>